<keyword evidence="1" id="KW-0614">Plasmid</keyword>
<name>A0ABY7V754_9DEIO</name>
<proteinExistence type="predicted"/>
<sequence length="103" mass="11206">MTVHIEKNVVLFADLALDTKVRSPMPGATLNLLGNFTRLMLGSPFSAQKLSACYRSLVTEATCTVGRGQVRVAGVQRWYVAAFRTSDDGEGYSSVNYSIGLEE</sequence>
<accession>A0ABY7V754</accession>
<dbReference type="RefSeq" id="WP_273991250.1">
    <property type="nucleotide sequence ID" value="NZ_BAABQT010000004.1"/>
</dbReference>
<keyword evidence="2" id="KW-1185">Reference proteome</keyword>
<gene>
    <name evidence="1" type="ORF">M8445_15805</name>
</gene>
<organism evidence="1 2">
    <name type="scientific">Deinococcus aquaticus</name>
    <dbReference type="NCBI Taxonomy" id="328692"/>
    <lineage>
        <taxon>Bacteria</taxon>
        <taxon>Thermotogati</taxon>
        <taxon>Deinococcota</taxon>
        <taxon>Deinococci</taxon>
        <taxon>Deinococcales</taxon>
        <taxon>Deinococcaceae</taxon>
        <taxon>Deinococcus</taxon>
    </lineage>
</organism>
<protein>
    <submittedName>
        <fullName evidence="1">Uncharacterized protein</fullName>
    </submittedName>
</protein>
<dbReference type="EMBL" id="CP115166">
    <property type="protein sequence ID" value="WDA60474.1"/>
    <property type="molecule type" value="Genomic_DNA"/>
</dbReference>
<reference evidence="1 2" key="1">
    <citation type="submission" date="2022-12" db="EMBL/GenBank/DDBJ databases">
        <title>Genome Sequence of Deinococcus aquaticus Type Strain PB314.</title>
        <authorList>
            <person name="Albert C."/>
            <person name="Hill J."/>
            <person name="Boren L."/>
            <person name="Scholz-Ng S."/>
            <person name="Fatema N."/>
            <person name="Grosso R."/>
            <person name="Soboslay E."/>
            <person name="Tuohy J."/>
        </authorList>
    </citation>
    <scope>NUCLEOTIDE SEQUENCE [LARGE SCALE GENOMIC DNA]</scope>
    <source>
        <strain evidence="1 2">PB-314</strain>
        <plasmid evidence="1 2">pDATS01</plasmid>
    </source>
</reference>
<evidence type="ECO:0000313" key="1">
    <source>
        <dbReference type="EMBL" id="WDA60474.1"/>
    </source>
</evidence>
<geneLocation type="plasmid" evidence="1 2">
    <name>pDATS01</name>
</geneLocation>
<dbReference type="Proteomes" id="UP001217044">
    <property type="component" value="Plasmid pDATS01"/>
</dbReference>
<evidence type="ECO:0000313" key="2">
    <source>
        <dbReference type="Proteomes" id="UP001217044"/>
    </source>
</evidence>